<dbReference type="InterPro" id="IPR050816">
    <property type="entry name" value="Flavin-dep_Halogenase_NPB"/>
</dbReference>
<reference evidence="1" key="1">
    <citation type="submission" date="2020-02" db="EMBL/GenBank/DDBJ databases">
        <authorList>
            <person name="Meier V. D."/>
        </authorList>
    </citation>
    <scope>NUCLEOTIDE SEQUENCE</scope>
    <source>
        <strain evidence="1">AVDCRST_MAG39</strain>
    </source>
</reference>
<dbReference type="InterPro" id="IPR036188">
    <property type="entry name" value="FAD/NAD-bd_sf"/>
</dbReference>
<dbReference type="GO" id="GO:0004497">
    <property type="term" value="F:monooxygenase activity"/>
    <property type="evidence" value="ECO:0007669"/>
    <property type="project" value="InterPro"/>
</dbReference>
<dbReference type="InterPro" id="IPR006905">
    <property type="entry name" value="Flavin_halogenase"/>
</dbReference>
<dbReference type="PANTHER" id="PTHR43747">
    <property type="entry name" value="FAD-BINDING PROTEIN"/>
    <property type="match status" value="1"/>
</dbReference>
<dbReference type="EMBL" id="CADCVW010000091">
    <property type="protein sequence ID" value="CAA9514312.1"/>
    <property type="molecule type" value="Genomic_DNA"/>
</dbReference>
<accession>A0A6J4T5A6</accession>
<organism evidence="1">
    <name type="scientific">uncultured Sphingomonadaceae bacterium</name>
    <dbReference type="NCBI Taxonomy" id="169976"/>
    <lineage>
        <taxon>Bacteria</taxon>
        <taxon>Pseudomonadati</taxon>
        <taxon>Pseudomonadota</taxon>
        <taxon>Alphaproteobacteria</taxon>
        <taxon>Sphingomonadales</taxon>
        <taxon>Sphingomonadaceae</taxon>
        <taxon>environmental samples</taxon>
    </lineage>
</organism>
<protein>
    <recommendedName>
        <fullName evidence="2">Tryptophan halogenase</fullName>
    </recommendedName>
</protein>
<gene>
    <name evidence="1" type="ORF">AVDCRST_MAG39-2191</name>
</gene>
<sequence>MARASVRSFDYALHLDIGLYAGLLREFAEARGATRTTGRTADVALAPASGMASVRLASGEVVAGDLFVDCTAHRALLIGEAMASPSEDCAHWLPCDGVDGTRGRAARAPHPGRRGRGRVAVAHPAVPLHRPRLCLRQPLPRQGRGAAAAAGRVGRPPDAAPRLTRFRPGRRLRAWQGNGVAIGAAGSFVELLEASGLHLVQAAIINLLIFFFDKRVDPALPTEFNRSINAEFDRVRDLLILRYRLNGRDDGALWRHCHEEETPDGLRASLDLFAHDGSLAAGDDGPFAPRH</sequence>
<dbReference type="Pfam" id="PF04820">
    <property type="entry name" value="Trp_halogenase"/>
    <property type="match status" value="1"/>
</dbReference>
<dbReference type="Gene3D" id="3.50.50.60">
    <property type="entry name" value="FAD/NAD(P)-binding domain"/>
    <property type="match status" value="2"/>
</dbReference>
<proteinExistence type="predicted"/>
<name>A0A6J4T5A6_9SPHN</name>
<dbReference type="SUPFAM" id="SSF51905">
    <property type="entry name" value="FAD/NAD(P)-binding domain"/>
    <property type="match status" value="1"/>
</dbReference>
<evidence type="ECO:0000313" key="1">
    <source>
        <dbReference type="EMBL" id="CAA9514312.1"/>
    </source>
</evidence>
<dbReference type="PANTHER" id="PTHR43747:SF4">
    <property type="entry name" value="FLAVIN-DEPENDENT TRYPTOPHAN HALOGENASE"/>
    <property type="match status" value="1"/>
</dbReference>
<dbReference type="AlphaFoldDB" id="A0A6J4T5A6"/>
<evidence type="ECO:0008006" key="2">
    <source>
        <dbReference type="Google" id="ProtNLM"/>
    </source>
</evidence>